<sequence length="111" mass="12787">MKFLWHCLRRQRKWPCVNSKEKRILEGKSSTMSVVHSVCVARRVSSVPISSAQVTLDWMCWIPIAQNGKHIHLASHHHHLIAVRRKWCARTMDLVCMKERAIPTGPKSPPS</sequence>
<reference evidence="1" key="1">
    <citation type="submission" date="2021-05" db="EMBL/GenBank/DDBJ databases">
        <authorList>
            <person name="Alioto T."/>
            <person name="Alioto T."/>
            <person name="Gomez Garrido J."/>
        </authorList>
    </citation>
    <scope>NUCLEOTIDE SEQUENCE</scope>
</reference>
<evidence type="ECO:0000313" key="1">
    <source>
        <dbReference type="EMBL" id="CAG6607516.1"/>
    </source>
</evidence>
<dbReference type="EMBL" id="HBUF01008324">
    <property type="protein sequence ID" value="CAG6607510.1"/>
    <property type="molecule type" value="Transcribed_RNA"/>
</dbReference>
<dbReference type="AlphaFoldDB" id="A0A8D8LLJ0"/>
<dbReference type="EMBL" id="HBUF01008326">
    <property type="protein sequence ID" value="CAG6607516.1"/>
    <property type="molecule type" value="Transcribed_RNA"/>
</dbReference>
<organism evidence="1">
    <name type="scientific">Cacopsylla melanoneura</name>
    <dbReference type="NCBI Taxonomy" id="428564"/>
    <lineage>
        <taxon>Eukaryota</taxon>
        <taxon>Metazoa</taxon>
        <taxon>Ecdysozoa</taxon>
        <taxon>Arthropoda</taxon>
        <taxon>Hexapoda</taxon>
        <taxon>Insecta</taxon>
        <taxon>Pterygota</taxon>
        <taxon>Neoptera</taxon>
        <taxon>Paraneoptera</taxon>
        <taxon>Hemiptera</taxon>
        <taxon>Sternorrhyncha</taxon>
        <taxon>Psylloidea</taxon>
        <taxon>Psyllidae</taxon>
        <taxon>Psyllinae</taxon>
        <taxon>Cacopsylla</taxon>
    </lineage>
</organism>
<accession>A0A8D8LLJ0</accession>
<proteinExistence type="predicted"/>
<protein>
    <submittedName>
        <fullName evidence="1">Uncharacterized protein</fullName>
    </submittedName>
</protein>
<name>A0A8D8LLJ0_9HEMI</name>
<dbReference type="EMBL" id="HBUF01008325">
    <property type="protein sequence ID" value="CAG6607513.1"/>
    <property type="molecule type" value="Transcribed_RNA"/>
</dbReference>
<dbReference type="EMBL" id="HBUF01008327">
    <property type="protein sequence ID" value="CAG6607518.1"/>
    <property type="molecule type" value="Transcribed_RNA"/>
</dbReference>
<dbReference type="EMBL" id="HBUF01008323">
    <property type="protein sequence ID" value="CAG6607507.1"/>
    <property type="molecule type" value="Transcribed_RNA"/>
</dbReference>